<gene>
    <name evidence="3" type="ORF">Back2_02820</name>
</gene>
<feature type="domain" description="Mammalian cell entry C-terminal" evidence="2">
    <location>
        <begin position="105"/>
        <end position="297"/>
    </location>
</feature>
<accession>A0A3G9IIW2</accession>
<dbReference type="PANTHER" id="PTHR33371:SF4">
    <property type="entry name" value="INTERMEMBRANE PHOSPHOLIPID TRANSPORT SYSTEM BINDING PROTEIN MLAD"/>
    <property type="match status" value="1"/>
</dbReference>
<dbReference type="Pfam" id="PF11887">
    <property type="entry name" value="Mce4_CUP1"/>
    <property type="match status" value="1"/>
</dbReference>
<evidence type="ECO:0000313" key="3">
    <source>
        <dbReference type="EMBL" id="BBH15995.1"/>
    </source>
</evidence>
<dbReference type="RefSeq" id="WP_125566081.1">
    <property type="nucleotide sequence ID" value="NZ_AP019307.1"/>
</dbReference>
<name>A0A3G9IIW2_9ACTN</name>
<sequence length="343" mass="36110">MKKIGIAVVALLLVIGLVIWSPWTSNKKHITAVFQDAAGLFVGNDVGVLGVPVGKVTSITPNGADVNVVIEVPNSVDVPANSFAKIVARSVATDRYVEIQPYISGAKMQDGGTIPVSNTASPVDFDAVLKSLDVLSTGLSNSPEAKQAVQRLVDSAYTALNGKGPLLNQTITSLGGSTKILADQRQNIVDLITSLDDVVKVVNKNQGTANTFIKQVSQASVLLASQKQSFHAALVALNTVVAQLAQFDHDNRALITSNLTDATTLMKTVLSRQNEVSEILETFPAALRNLHDAVSGGRLRVRLEPTTLLPLGSLLQKLCTGALDPVCTLIDGTSGLTTLFPGL</sequence>
<proteinExistence type="predicted"/>
<dbReference type="InterPro" id="IPR003399">
    <property type="entry name" value="Mce/MlaD"/>
</dbReference>
<dbReference type="NCBIfam" id="TIGR00996">
    <property type="entry name" value="Mtu_fam_mce"/>
    <property type="match status" value="1"/>
</dbReference>
<protein>
    <submittedName>
        <fullName evidence="3">ABC transporter substrate-binding protein</fullName>
    </submittedName>
</protein>
<dbReference type="InterPro" id="IPR005693">
    <property type="entry name" value="Mce"/>
</dbReference>
<evidence type="ECO:0000313" key="4">
    <source>
        <dbReference type="Proteomes" id="UP000271573"/>
    </source>
</evidence>
<dbReference type="EMBL" id="AP019307">
    <property type="protein sequence ID" value="BBH15995.1"/>
    <property type="molecule type" value="Genomic_DNA"/>
</dbReference>
<dbReference type="InterPro" id="IPR052336">
    <property type="entry name" value="MlaD_Phospholipid_Transporter"/>
</dbReference>
<dbReference type="GO" id="GO:0005576">
    <property type="term" value="C:extracellular region"/>
    <property type="evidence" value="ECO:0007669"/>
    <property type="project" value="TreeGrafter"/>
</dbReference>
<dbReference type="KEGG" id="nbe:Back2_02820"/>
<evidence type="ECO:0000259" key="1">
    <source>
        <dbReference type="Pfam" id="PF02470"/>
    </source>
</evidence>
<reference evidence="3 4" key="1">
    <citation type="submission" date="2018-11" db="EMBL/GenBank/DDBJ databases">
        <title>Complete genome sequence of Nocardioides baekrokdamisoli strain KCTC 39748.</title>
        <authorList>
            <person name="Kang S.W."/>
            <person name="Lee K.C."/>
            <person name="Kim K.K."/>
            <person name="Kim J.S."/>
            <person name="Kim D.S."/>
            <person name="Ko S.H."/>
            <person name="Yang S.H."/>
            <person name="Shin Y.K."/>
            <person name="Lee J.S."/>
        </authorList>
    </citation>
    <scope>NUCLEOTIDE SEQUENCE [LARGE SCALE GENOMIC DNA]</scope>
    <source>
        <strain evidence="3 4">KCTC 39748</strain>
    </source>
</reference>
<dbReference type="Proteomes" id="UP000271573">
    <property type="component" value="Chromosome"/>
</dbReference>
<dbReference type="InterPro" id="IPR024516">
    <property type="entry name" value="Mce_C"/>
</dbReference>
<dbReference type="OrthoDB" id="4516955at2"/>
<dbReference type="AlphaFoldDB" id="A0A3G9IIW2"/>
<keyword evidence="4" id="KW-1185">Reference proteome</keyword>
<organism evidence="3 4">
    <name type="scientific">Nocardioides baekrokdamisoli</name>
    <dbReference type="NCBI Taxonomy" id="1804624"/>
    <lineage>
        <taxon>Bacteria</taxon>
        <taxon>Bacillati</taxon>
        <taxon>Actinomycetota</taxon>
        <taxon>Actinomycetes</taxon>
        <taxon>Propionibacteriales</taxon>
        <taxon>Nocardioidaceae</taxon>
        <taxon>Nocardioides</taxon>
    </lineage>
</organism>
<feature type="domain" description="Mce/MlaD" evidence="1">
    <location>
        <begin position="27"/>
        <end position="101"/>
    </location>
</feature>
<dbReference type="Pfam" id="PF02470">
    <property type="entry name" value="MlaD"/>
    <property type="match status" value="1"/>
</dbReference>
<dbReference type="PANTHER" id="PTHR33371">
    <property type="entry name" value="INTERMEMBRANE PHOSPHOLIPID TRANSPORT SYSTEM BINDING PROTEIN MLAD-RELATED"/>
    <property type="match status" value="1"/>
</dbReference>
<evidence type="ECO:0000259" key="2">
    <source>
        <dbReference type="Pfam" id="PF11887"/>
    </source>
</evidence>